<dbReference type="GO" id="GO:0009927">
    <property type="term" value="F:histidine phosphotransfer kinase activity"/>
    <property type="evidence" value="ECO:0007669"/>
    <property type="project" value="TreeGrafter"/>
</dbReference>
<keyword evidence="4 6" id="KW-0418">Kinase</keyword>
<accession>A0A645J2K2</accession>
<comment type="caution">
    <text evidence="6">The sequence shown here is derived from an EMBL/GenBank/DDBJ whole genome shotgun (WGS) entry which is preliminary data.</text>
</comment>
<dbReference type="GO" id="GO:0000155">
    <property type="term" value="F:phosphorelay sensor kinase activity"/>
    <property type="evidence" value="ECO:0007669"/>
    <property type="project" value="TreeGrafter"/>
</dbReference>
<evidence type="ECO:0000313" key="6">
    <source>
        <dbReference type="EMBL" id="MPN57627.1"/>
    </source>
</evidence>
<evidence type="ECO:0000256" key="4">
    <source>
        <dbReference type="ARBA" id="ARBA00022777"/>
    </source>
</evidence>
<dbReference type="GO" id="GO:0005886">
    <property type="term" value="C:plasma membrane"/>
    <property type="evidence" value="ECO:0007669"/>
    <property type="project" value="TreeGrafter"/>
</dbReference>
<evidence type="ECO:0000256" key="2">
    <source>
        <dbReference type="ARBA" id="ARBA00012438"/>
    </source>
</evidence>
<name>A0A645J2K2_9ZZZZ</name>
<evidence type="ECO:0000259" key="5">
    <source>
        <dbReference type="PROSITE" id="PS50109"/>
    </source>
</evidence>
<dbReference type="Gene3D" id="3.30.565.10">
    <property type="entry name" value="Histidine kinase-like ATPase, C-terminal domain"/>
    <property type="match status" value="1"/>
</dbReference>
<dbReference type="InterPro" id="IPR004358">
    <property type="entry name" value="Sig_transdc_His_kin-like_C"/>
</dbReference>
<evidence type="ECO:0000256" key="3">
    <source>
        <dbReference type="ARBA" id="ARBA00022679"/>
    </source>
</evidence>
<evidence type="ECO:0000256" key="1">
    <source>
        <dbReference type="ARBA" id="ARBA00000085"/>
    </source>
</evidence>
<reference evidence="6" key="1">
    <citation type="submission" date="2019-08" db="EMBL/GenBank/DDBJ databases">
        <authorList>
            <person name="Kucharzyk K."/>
            <person name="Murdoch R.W."/>
            <person name="Higgins S."/>
            <person name="Loffler F."/>
        </authorList>
    </citation>
    <scope>NUCLEOTIDE SEQUENCE</scope>
</reference>
<dbReference type="PANTHER" id="PTHR43047:SF72">
    <property type="entry name" value="OSMOSENSING HISTIDINE PROTEIN KINASE SLN1"/>
    <property type="match status" value="1"/>
</dbReference>
<organism evidence="6">
    <name type="scientific">bioreactor metagenome</name>
    <dbReference type="NCBI Taxonomy" id="1076179"/>
    <lineage>
        <taxon>unclassified sequences</taxon>
        <taxon>metagenomes</taxon>
        <taxon>ecological metagenomes</taxon>
    </lineage>
</organism>
<dbReference type="InterPro" id="IPR005467">
    <property type="entry name" value="His_kinase_dom"/>
</dbReference>
<dbReference type="Pfam" id="PF02518">
    <property type="entry name" value="HATPase_c"/>
    <property type="match status" value="1"/>
</dbReference>
<protein>
    <recommendedName>
        <fullName evidence="2">histidine kinase</fullName>
        <ecNumber evidence="2">2.7.13.3</ecNumber>
    </recommendedName>
</protein>
<comment type="catalytic activity">
    <reaction evidence="1">
        <text>ATP + protein L-histidine = ADP + protein N-phospho-L-histidine.</text>
        <dbReference type="EC" id="2.7.13.3"/>
    </reaction>
</comment>
<dbReference type="InterPro" id="IPR036890">
    <property type="entry name" value="HATPase_C_sf"/>
</dbReference>
<dbReference type="PANTHER" id="PTHR43047">
    <property type="entry name" value="TWO-COMPONENT HISTIDINE PROTEIN KINASE"/>
    <property type="match status" value="1"/>
</dbReference>
<sequence length="85" mass="9020">MSLIQTSEKDSITVSVIDTGCGMGKETMKRAFDKFYQGDTSRSVEGNGLGLALAHRVVQKMGGNLTVESVLGEGSTFTVTIPVVH</sequence>
<dbReference type="SUPFAM" id="SSF55874">
    <property type="entry name" value="ATPase domain of HSP90 chaperone/DNA topoisomerase II/histidine kinase"/>
    <property type="match status" value="1"/>
</dbReference>
<feature type="domain" description="Histidine kinase" evidence="5">
    <location>
        <begin position="1"/>
        <end position="85"/>
    </location>
</feature>
<dbReference type="EC" id="2.7.13.3" evidence="2"/>
<dbReference type="PROSITE" id="PS50109">
    <property type="entry name" value="HIS_KIN"/>
    <property type="match status" value="1"/>
</dbReference>
<keyword evidence="3 6" id="KW-0808">Transferase</keyword>
<dbReference type="InterPro" id="IPR003594">
    <property type="entry name" value="HATPase_dom"/>
</dbReference>
<gene>
    <name evidence="6" type="primary">walK_28</name>
    <name evidence="6" type="ORF">SDC9_205321</name>
</gene>
<dbReference type="SMART" id="SM00387">
    <property type="entry name" value="HATPase_c"/>
    <property type="match status" value="1"/>
</dbReference>
<dbReference type="EMBL" id="VSSQ01129369">
    <property type="protein sequence ID" value="MPN57627.1"/>
    <property type="molecule type" value="Genomic_DNA"/>
</dbReference>
<proteinExistence type="predicted"/>
<dbReference type="AlphaFoldDB" id="A0A645J2K2"/>
<dbReference type="PRINTS" id="PR00344">
    <property type="entry name" value="BCTRLSENSOR"/>
</dbReference>